<dbReference type="Gene3D" id="2.60.120.10">
    <property type="entry name" value="Jelly Rolls"/>
    <property type="match status" value="1"/>
</dbReference>
<evidence type="ECO:0000313" key="3">
    <source>
        <dbReference type="EMBL" id="MCF6139180.1"/>
    </source>
</evidence>
<comment type="caution">
    <text evidence="3">The sequence shown here is derived from an EMBL/GenBank/DDBJ whole genome shotgun (WGS) entry which is preliminary data.</text>
</comment>
<accession>A0ABS9H681</accession>
<reference evidence="3 4" key="1">
    <citation type="submission" date="2022-01" db="EMBL/GenBank/DDBJ databases">
        <title>Alkalihalobacillus sp. EGI L200015, a novel bacterium isolated from a salt lake sediment.</title>
        <authorList>
            <person name="Gao L."/>
            <person name="Fang B.-Z."/>
            <person name="Li W.-J."/>
        </authorList>
    </citation>
    <scope>NUCLEOTIDE SEQUENCE [LARGE SCALE GENOMIC DNA]</scope>
    <source>
        <strain evidence="3 4">KCTC 12718</strain>
    </source>
</reference>
<dbReference type="InterPro" id="IPR018490">
    <property type="entry name" value="cNMP-bd_dom_sf"/>
</dbReference>
<sequence>MKGILIDYMNRFTDLSEPELEKIAADICVETFEKGTVLVQQGDVPTQCFFVLKGMVRQYAVDENGKEHTFNFFTEQESVTIFNQHSQDKTSKYALSCLEECVLVVGDLLTEQDMLEAHPVLEKMLRKMMEESMGEMHDNFTTFVASKPEERYKALKEKKPELLNRVPQHQLASYLGITPESLSRIKKRSEQAELKIVD</sequence>
<dbReference type="CDD" id="cd00038">
    <property type="entry name" value="CAP_ED"/>
    <property type="match status" value="1"/>
</dbReference>
<dbReference type="Pfam" id="PF00027">
    <property type="entry name" value="cNMP_binding"/>
    <property type="match status" value="1"/>
</dbReference>
<feature type="domain" description="Cyclic nucleotide-binding" evidence="2">
    <location>
        <begin position="11"/>
        <end position="57"/>
    </location>
</feature>
<proteinExistence type="predicted"/>
<protein>
    <submittedName>
        <fullName evidence="3">Crp/Fnr family transcriptional regulator</fullName>
    </submittedName>
</protein>
<dbReference type="Proteomes" id="UP001649381">
    <property type="component" value="Unassembled WGS sequence"/>
</dbReference>
<dbReference type="InterPro" id="IPR000595">
    <property type="entry name" value="cNMP-bd_dom"/>
</dbReference>
<evidence type="ECO:0000256" key="1">
    <source>
        <dbReference type="ARBA" id="ARBA00023159"/>
    </source>
</evidence>
<dbReference type="SUPFAM" id="SSF51206">
    <property type="entry name" value="cAMP-binding domain-like"/>
    <property type="match status" value="1"/>
</dbReference>
<gene>
    <name evidence="3" type="ORF">L2716_15695</name>
</gene>
<keyword evidence="4" id="KW-1185">Reference proteome</keyword>
<name>A0ABS9H681_9BACL</name>
<keyword evidence="1" id="KW-0010">Activator</keyword>
<dbReference type="InterPro" id="IPR014710">
    <property type="entry name" value="RmlC-like_jellyroll"/>
</dbReference>
<dbReference type="EMBL" id="JAKIJS010000002">
    <property type="protein sequence ID" value="MCF6139180.1"/>
    <property type="molecule type" value="Genomic_DNA"/>
</dbReference>
<organism evidence="3 4">
    <name type="scientific">Pseudalkalibacillus berkeleyi</name>
    <dbReference type="NCBI Taxonomy" id="1069813"/>
    <lineage>
        <taxon>Bacteria</taxon>
        <taxon>Bacillati</taxon>
        <taxon>Bacillota</taxon>
        <taxon>Bacilli</taxon>
        <taxon>Bacillales</taxon>
        <taxon>Fictibacillaceae</taxon>
        <taxon>Pseudalkalibacillus</taxon>
    </lineage>
</organism>
<evidence type="ECO:0000313" key="4">
    <source>
        <dbReference type="Proteomes" id="UP001649381"/>
    </source>
</evidence>
<dbReference type="SMART" id="SM00100">
    <property type="entry name" value="cNMP"/>
    <property type="match status" value="1"/>
</dbReference>
<dbReference type="RefSeq" id="WP_236337950.1">
    <property type="nucleotide sequence ID" value="NZ_JAKIJS010000002.1"/>
</dbReference>
<dbReference type="PROSITE" id="PS50042">
    <property type="entry name" value="CNMP_BINDING_3"/>
    <property type="match status" value="1"/>
</dbReference>
<evidence type="ECO:0000259" key="2">
    <source>
        <dbReference type="PROSITE" id="PS50042"/>
    </source>
</evidence>